<dbReference type="InterPro" id="IPR006665">
    <property type="entry name" value="OmpA-like"/>
</dbReference>
<reference evidence="6 7" key="1">
    <citation type="submission" date="2021-05" db="EMBL/GenBank/DDBJ databases">
        <title>A Polyphasic approach of four new species of the genus Ohtaekwangia: Ohtaekwangia histidinii sp. nov., Ohtaekwangia cretensis sp. nov., Ohtaekwangia indiensis sp. nov., Ohtaekwangia reichenbachii sp. nov. from diverse environment.</title>
        <authorList>
            <person name="Octaviana S."/>
        </authorList>
    </citation>
    <scope>NUCLEOTIDE SEQUENCE [LARGE SCALE GENOMIC DNA]</scope>
    <source>
        <strain evidence="6 7">PWU20</strain>
    </source>
</reference>
<accession>A0ABS5VLW8</accession>
<dbReference type="CDD" id="cd07185">
    <property type="entry name" value="OmpA_C-like"/>
    <property type="match status" value="1"/>
</dbReference>
<dbReference type="InterPro" id="IPR006664">
    <property type="entry name" value="OMP_bac"/>
</dbReference>
<dbReference type="Pfam" id="PF07676">
    <property type="entry name" value="PD40"/>
    <property type="match status" value="2"/>
</dbReference>
<evidence type="ECO:0000256" key="2">
    <source>
        <dbReference type="ARBA" id="ARBA00023136"/>
    </source>
</evidence>
<evidence type="ECO:0000256" key="3">
    <source>
        <dbReference type="ARBA" id="ARBA00023237"/>
    </source>
</evidence>
<keyword evidence="7" id="KW-1185">Reference proteome</keyword>
<evidence type="ECO:0000313" key="7">
    <source>
        <dbReference type="Proteomes" id="UP000772618"/>
    </source>
</evidence>
<dbReference type="SUPFAM" id="SSF103088">
    <property type="entry name" value="OmpA-like"/>
    <property type="match status" value="1"/>
</dbReference>
<dbReference type="Gene3D" id="2.60.40.1120">
    <property type="entry name" value="Carboxypeptidase-like, regulatory domain"/>
    <property type="match status" value="1"/>
</dbReference>
<dbReference type="Pfam" id="PF00691">
    <property type="entry name" value="OmpA"/>
    <property type="match status" value="1"/>
</dbReference>
<gene>
    <name evidence="6" type="ORF">KK060_01070</name>
</gene>
<dbReference type="EMBL" id="JAHESD010000002">
    <property type="protein sequence ID" value="MBT1701849.1"/>
    <property type="molecule type" value="Genomic_DNA"/>
</dbReference>
<organism evidence="6 7">
    <name type="scientific">Chryseosolibacter indicus</name>
    <dbReference type="NCBI Taxonomy" id="2782351"/>
    <lineage>
        <taxon>Bacteria</taxon>
        <taxon>Pseudomonadati</taxon>
        <taxon>Bacteroidota</taxon>
        <taxon>Cytophagia</taxon>
        <taxon>Cytophagales</taxon>
        <taxon>Chryseotaleaceae</taxon>
        <taxon>Chryseosolibacter</taxon>
    </lineage>
</organism>
<dbReference type="InterPro" id="IPR036737">
    <property type="entry name" value="OmpA-like_sf"/>
</dbReference>
<evidence type="ECO:0000313" key="6">
    <source>
        <dbReference type="EMBL" id="MBT1701849.1"/>
    </source>
</evidence>
<dbReference type="PANTHER" id="PTHR30329">
    <property type="entry name" value="STATOR ELEMENT OF FLAGELLAR MOTOR COMPLEX"/>
    <property type="match status" value="1"/>
</dbReference>
<protein>
    <submittedName>
        <fullName evidence="6">OmpA family protein</fullName>
    </submittedName>
</protein>
<dbReference type="Gene3D" id="3.30.1330.60">
    <property type="entry name" value="OmpA-like domain"/>
    <property type="match status" value="1"/>
</dbReference>
<dbReference type="PRINTS" id="PR01021">
    <property type="entry name" value="OMPADOMAIN"/>
</dbReference>
<comment type="caution">
    <text evidence="6">The sequence shown here is derived from an EMBL/GenBank/DDBJ whole genome shotgun (WGS) entry which is preliminary data.</text>
</comment>
<comment type="subcellular location">
    <subcellularLocation>
        <location evidence="1">Cell outer membrane</location>
    </subcellularLocation>
</comment>
<dbReference type="PANTHER" id="PTHR30329:SF21">
    <property type="entry name" value="LIPOPROTEIN YIAD-RELATED"/>
    <property type="match status" value="1"/>
</dbReference>
<dbReference type="PROSITE" id="PS51123">
    <property type="entry name" value="OMPA_2"/>
    <property type="match status" value="1"/>
</dbReference>
<dbReference type="SUPFAM" id="SSF82171">
    <property type="entry name" value="DPP6 N-terminal domain-like"/>
    <property type="match status" value="1"/>
</dbReference>
<keyword evidence="2 4" id="KW-0472">Membrane</keyword>
<keyword evidence="3" id="KW-0998">Cell outer membrane</keyword>
<proteinExistence type="predicted"/>
<sequence>MIRFLFYTLILFSVNILYGQQLDDESLSVVNSSYDELNPVISKDGTTLFFTVANHPANIGGKKDPGDIWISKLIGTKWSSPVHAGNVINDKGYNAVAGISDDGSSLFLLSHYDGSGNLAKTQGISVSVNKGNAWSQPHNIFIPYFLNKSRIQCGSISADKKVFVFSAETYGTHGVDDIYVSFFDNGKWSEAKNLGSVINTQYQELSPSLSADGKTLYFSSNGLKGTGSFDIFKSTRLDETWTNWSKPENIGATINSGGRELFYNDYPTLGFALYTSTTNSDGYGDIKINKYKDVTKQDVPLAQSTPVLDTGSDVSIKTPKADIATPPTSSNDGIVKVYGRVTNSKTGAVVEANIMFAGPALQGKAAVASSANGYSVEISSADIYSIKIEAPGYVSSLEKLDIHTYEMKELEMNFTLQPVEVGTTVNLKNVLFEQSKTNLLPESFDELDLVVSFLKANPSVNIELAGHTDGRGVHADNVRLSQMRVNKVKDYLVSKGIDAKRINGKGYGGTKPIASNDSEETRRMNRRVEFTIKKM</sequence>
<evidence type="ECO:0000256" key="1">
    <source>
        <dbReference type="ARBA" id="ARBA00004442"/>
    </source>
</evidence>
<feature type="domain" description="OmpA-like" evidence="5">
    <location>
        <begin position="419"/>
        <end position="535"/>
    </location>
</feature>
<dbReference type="InterPro" id="IPR011659">
    <property type="entry name" value="WD40"/>
</dbReference>
<dbReference type="RefSeq" id="WP_254151549.1">
    <property type="nucleotide sequence ID" value="NZ_JAHESD010000002.1"/>
</dbReference>
<evidence type="ECO:0000256" key="4">
    <source>
        <dbReference type="PROSITE-ProRule" id="PRU00473"/>
    </source>
</evidence>
<dbReference type="Proteomes" id="UP000772618">
    <property type="component" value="Unassembled WGS sequence"/>
</dbReference>
<evidence type="ECO:0000259" key="5">
    <source>
        <dbReference type="PROSITE" id="PS51123"/>
    </source>
</evidence>
<name>A0ABS5VLW8_9BACT</name>
<dbReference type="InterPro" id="IPR050330">
    <property type="entry name" value="Bact_OuterMem_StrucFunc"/>
</dbReference>